<keyword evidence="3" id="KW-1185">Reference proteome</keyword>
<dbReference type="SUPFAM" id="SSF52141">
    <property type="entry name" value="Uracil-DNA glycosylase-like"/>
    <property type="match status" value="1"/>
</dbReference>
<proteinExistence type="predicted"/>
<organism evidence="2 3">
    <name type="scientific">Bifidobacterium choladohabitans</name>
    <dbReference type="NCBI Taxonomy" id="2750947"/>
    <lineage>
        <taxon>Bacteria</taxon>
        <taxon>Bacillati</taxon>
        <taxon>Actinomycetota</taxon>
        <taxon>Actinomycetes</taxon>
        <taxon>Bifidobacteriales</taxon>
        <taxon>Bifidobacteriaceae</taxon>
        <taxon>Bifidobacterium</taxon>
    </lineage>
</organism>
<sequence length="192" mass="21149">MTATVATHVTHVTHGFGPVWDDRSRVLILGSIPSPSSRAAGFYYMFPHNRFWPVLAALFDQPVPEPDPAVRAEFALKHGIALWDVIQECDIHGASDASITNVVPTDIAGLLDRAPIGTIFTTGRKAGQLYRRYCLSSLQEKGYRPTMINLPSTSPANAAMSLADLIKAYQPIRKALDDIEPNRQDNRNDHGK</sequence>
<dbReference type="Pfam" id="PF03167">
    <property type="entry name" value="UDG"/>
    <property type="match status" value="1"/>
</dbReference>
<evidence type="ECO:0000313" key="3">
    <source>
        <dbReference type="Proteomes" id="UP000700855"/>
    </source>
</evidence>
<protein>
    <submittedName>
        <fullName evidence="2">DNA-deoxyinosine glycosylase</fullName>
        <ecNumber evidence="2">3.2.2.15</ecNumber>
    </submittedName>
</protein>
<dbReference type="Gene3D" id="3.40.470.10">
    <property type="entry name" value="Uracil-DNA glycosylase-like domain"/>
    <property type="match status" value="1"/>
</dbReference>
<dbReference type="GO" id="GO:0033958">
    <property type="term" value="F:DNA-deoxyinosine glycosylase activity"/>
    <property type="evidence" value="ECO:0007669"/>
    <property type="project" value="UniProtKB-EC"/>
</dbReference>
<dbReference type="InterPro" id="IPR026353">
    <property type="entry name" value="Hypoxan-DNA_Glyclase"/>
</dbReference>
<reference evidence="2 3" key="1">
    <citation type="submission" date="2020-07" db="EMBL/GenBank/DDBJ databases">
        <title>Isolated bacteria genomes of Apis mellifera.</title>
        <authorList>
            <person name="Wu J."/>
            <person name="Zheng H."/>
        </authorList>
    </citation>
    <scope>NUCLEOTIDE SEQUENCE [LARGE SCALE GENOMIC DNA]</scope>
    <source>
        <strain evidence="2 3">W8116</strain>
    </source>
</reference>
<dbReference type="RefSeq" id="WP_198205530.1">
    <property type="nucleotide sequence ID" value="NZ_JACFSA010000001.1"/>
</dbReference>
<dbReference type="EMBL" id="JACFSA010000001">
    <property type="protein sequence ID" value="MBI0143392.1"/>
    <property type="molecule type" value="Genomic_DNA"/>
</dbReference>
<keyword evidence="2" id="KW-0326">Glycosidase</keyword>
<dbReference type="CDD" id="cd10032">
    <property type="entry name" value="UDG-F6_HDG"/>
    <property type="match status" value="1"/>
</dbReference>
<dbReference type="InterPro" id="IPR036895">
    <property type="entry name" value="Uracil-DNA_glycosylase-like_sf"/>
</dbReference>
<dbReference type="EC" id="3.2.2.15" evidence="2"/>
<dbReference type="Proteomes" id="UP000700855">
    <property type="component" value="Unassembled WGS sequence"/>
</dbReference>
<gene>
    <name evidence="2" type="ORF">H3U98_01120</name>
</gene>
<accession>A0ABS0QY93</accession>
<keyword evidence="2" id="KW-0378">Hydrolase</keyword>
<name>A0ABS0QY93_9BIFI</name>
<evidence type="ECO:0000259" key="1">
    <source>
        <dbReference type="Pfam" id="PF03167"/>
    </source>
</evidence>
<dbReference type="InterPro" id="IPR005122">
    <property type="entry name" value="Uracil-DNA_glycosylase-like"/>
</dbReference>
<comment type="caution">
    <text evidence="2">The sequence shown here is derived from an EMBL/GenBank/DDBJ whole genome shotgun (WGS) entry which is preliminary data.</text>
</comment>
<dbReference type="NCBIfam" id="TIGR04274">
    <property type="entry name" value="hypoxanDNAglyco"/>
    <property type="match status" value="1"/>
</dbReference>
<evidence type="ECO:0000313" key="2">
    <source>
        <dbReference type="EMBL" id="MBI0143392.1"/>
    </source>
</evidence>
<feature type="domain" description="Uracil-DNA glycosylase-like" evidence="1">
    <location>
        <begin position="21"/>
        <end position="178"/>
    </location>
</feature>